<dbReference type="Proteomes" id="UP000559860">
    <property type="component" value="Unassembled WGS sequence"/>
</dbReference>
<dbReference type="Pfam" id="PF02826">
    <property type="entry name" value="2-Hacid_dh_C"/>
    <property type="match status" value="1"/>
</dbReference>
<keyword evidence="2" id="KW-0520">NAD</keyword>
<comment type="similarity">
    <text evidence="3">Belongs to the D-isomer specific 2-hydroxyacid dehydrogenase family.</text>
</comment>
<dbReference type="AlphaFoldDB" id="A0A7W4IVB5"/>
<dbReference type="PROSITE" id="PS00671">
    <property type="entry name" value="D_2_HYDROXYACID_DH_3"/>
    <property type="match status" value="1"/>
</dbReference>
<keyword evidence="7" id="KW-1185">Reference proteome</keyword>
<accession>A0A7W4IVB5</accession>
<dbReference type="Gene3D" id="3.40.50.720">
    <property type="entry name" value="NAD(P)-binding Rossmann-like Domain"/>
    <property type="match status" value="2"/>
</dbReference>
<dbReference type="CDD" id="cd05300">
    <property type="entry name" value="2-Hacid_dh_1"/>
    <property type="match status" value="1"/>
</dbReference>
<evidence type="ECO:0000313" key="6">
    <source>
        <dbReference type="EMBL" id="MBB2169735.1"/>
    </source>
</evidence>
<feature type="domain" description="D-isomer specific 2-hydroxyacid dehydrogenase catalytic" evidence="4">
    <location>
        <begin position="27"/>
        <end position="318"/>
    </location>
</feature>
<protein>
    <submittedName>
        <fullName evidence="6">D-2-hydroxyacid dehydrogenase</fullName>
    </submittedName>
</protein>
<dbReference type="RefSeq" id="WP_182987231.1">
    <property type="nucleotide sequence ID" value="NZ_JABEQD010000012.1"/>
</dbReference>
<evidence type="ECO:0000259" key="4">
    <source>
        <dbReference type="Pfam" id="PF00389"/>
    </source>
</evidence>
<proteinExistence type="inferred from homology"/>
<dbReference type="GO" id="GO:0016618">
    <property type="term" value="F:hydroxypyruvate reductase [NAD(P)H] activity"/>
    <property type="evidence" value="ECO:0007669"/>
    <property type="project" value="TreeGrafter"/>
</dbReference>
<evidence type="ECO:0000256" key="2">
    <source>
        <dbReference type="ARBA" id="ARBA00023027"/>
    </source>
</evidence>
<dbReference type="GO" id="GO:0051287">
    <property type="term" value="F:NAD binding"/>
    <property type="evidence" value="ECO:0007669"/>
    <property type="project" value="InterPro"/>
</dbReference>
<dbReference type="SUPFAM" id="SSF52283">
    <property type="entry name" value="Formate/glycerate dehydrogenase catalytic domain-like"/>
    <property type="match status" value="1"/>
</dbReference>
<gene>
    <name evidence="6" type="ORF">HLH36_15495</name>
</gene>
<dbReference type="InterPro" id="IPR006140">
    <property type="entry name" value="D-isomer_DH_NAD-bd"/>
</dbReference>
<dbReference type="GO" id="GO:0030267">
    <property type="term" value="F:glyoxylate reductase (NADPH) activity"/>
    <property type="evidence" value="ECO:0007669"/>
    <property type="project" value="TreeGrafter"/>
</dbReference>
<organism evidence="6 7">
    <name type="scientific">Gluconacetobacter aggeris</name>
    <dbReference type="NCBI Taxonomy" id="1286186"/>
    <lineage>
        <taxon>Bacteria</taxon>
        <taxon>Pseudomonadati</taxon>
        <taxon>Pseudomonadota</taxon>
        <taxon>Alphaproteobacteria</taxon>
        <taxon>Acetobacterales</taxon>
        <taxon>Acetobacteraceae</taxon>
        <taxon>Gluconacetobacter</taxon>
    </lineage>
</organism>
<dbReference type="GO" id="GO:0005829">
    <property type="term" value="C:cytosol"/>
    <property type="evidence" value="ECO:0007669"/>
    <property type="project" value="TreeGrafter"/>
</dbReference>
<comment type="caution">
    <text evidence="6">The sequence shown here is derived from an EMBL/GenBank/DDBJ whole genome shotgun (WGS) entry which is preliminary data.</text>
</comment>
<dbReference type="SUPFAM" id="SSF51735">
    <property type="entry name" value="NAD(P)-binding Rossmann-fold domains"/>
    <property type="match status" value="1"/>
</dbReference>
<evidence type="ECO:0000259" key="5">
    <source>
        <dbReference type="Pfam" id="PF02826"/>
    </source>
</evidence>
<evidence type="ECO:0000256" key="3">
    <source>
        <dbReference type="RuleBase" id="RU003719"/>
    </source>
</evidence>
<dbReference type="PANTHER" id="PTHR10996">
    <property type="entry name" value="2-HYDROXYACID DEHYDROGENASE-RELATED"/>
    <property type="match status" value="1"/>
</dbReference>
<dbReference type="InterPro" id="IPR050223">
    <property type="entry name" value="D-isomer_2-hydroxyacid_DH"/>
</dbReference>
<feature type="domain" description="D-isomer specific 2-hydroxyacid dehydrogenase NAD-binding" evidence="5">
    <location>
        <begin position="110"/>
        <end position="287"/>
    </location>
</feature>
<keyword evidence="1 3" id="KW-0560">Oxidoreductase</keyword>
<dbReference type="EMBL" id="JABEQD010000012">
    <property type="protein sequence ID" value="MBB2169735.1"/>
    <property type="molecule type" value="Genomic_DNA"/>
</dbReference>
<evidence type="ECO:0000256" key="1">
    <source>
        <dbReference type="ARBA" id="ARBA00023002"/>
    </source>
</evidence>
<sequence length="333" mass="35894">MTMRIGISKGGLQGAELIDACSDIAGIELVVADTQDELEERALDCEALMLNSARYSARLAERLASGASPVRWLQFASAGYETVLEHGLSDHVLLTNGGSAWGPTVAEHAMALILGLLRAVPLMERERLRARWDASHVIPHLRSLEGMKVGIVGAGDIGRGIAARLRPFGAEVIGVVRSPRPLEHVDHVCILDQICSVLPELDILVLALPLNDETRGMANASWFHIMKPSSLLINVGRGGLIDQSALIDALRNNAIGGAGLDVAIDEPLCPSSPLWLQDNVILTPHIAALGGRSLDRLIELCKENIMRFRDGLPLRNRVLVPSQRNGSVRAVDL</sequence>
<dbReference type="InterPro" id="IPR036291">
    <property type="entry name" value="NAD(P)-bd_dom_sf"/>
</dbReference>
<dbReference type="InterPro" id="IPR006139">
    <property type="entry name" value="D-isomer_2_OHA_DH_cat_dom"/>
</dbReference>
<dbReference type="InterPro" id="IPR029753">
    <property type="entry name" value="D-isomer_DH_CS"/>
</dbReference>
<dbReference type="PANTHER" id="PTHR10996:SF178">
    <property type="entry name" value="2-HYDROXYACID DEHYDROGENASE YGL185C-RELATED"/>
    <property type="match status" value="1"/>
</dbReference>
<name>A0A7W4IVB5_9PROT</name>
<dbReference type="Pfam" id="PF00389">
    <property type="entry name" value="2-Hacid_dh"/>
    <property type="match status" value="1"/>
</dbReference>
<evidence type="ECO:0000313" key="7">
    <source>
        <dbReference type="Proteomes" id="UP000559860"/>
    </source>
</evidence>
<reference evidence="6 7" key="1">
    <citation type="submission" date="2020-04" db="EMBL/GenBank/DDBJ databases">
        <title>Description of novel Gluconacetobacter.</title>
        <authorList>
            <person name="Sombolestani A."/>
        </authorList>
    </citation>
    <scope>NUCLEOTIDE SEQUENCE [LARGE SCALE GENOMIC DNA]</scope>
    <source>
        <strain evidence="6 7">LMG 27801</strain>
    </source>
</reference>